<evidence type="ECO:0000256" key="10">
    <source>
        <dbReference type="ARBA" id="ARBA00029952"/>
    </source>
</evidence>
<evidence type="ECO:0000313" key="17">
    <source>
        <dbReference type="RefSeq" id="XP_019798146.2"/>
    </source>
</evidence>
<keyword evidence="7" id="KW-0963">Cytoplasm</keyword>
<dbReference type="Gene3D" id="3.50.20.20">
    <property type="entry name" value="Janus/Ocnus"/>
    <property type="match status" value="1"/>
</dbReference>
<evidence type="ECO:0000313" key="16">
    <source>
        <dbReference type="Proteomes" id="UP000245320"/>
    </source>
</evidence>
<dbReference type="RefSeq" id="XP_019798146.2">
    <property type="nucleotide sequence ID" value="XM_019942587.2"/>
</dbReference>
<feature type="active site" description="Proton acceptor" evidence="14">
    <location>
        <position position="91"/>
    </location>
</feature>
<reference evidence="17" key="1">
    <citation type="submission" date="2025-08" db="UniProtKB">
        <authorList>
            <consortium name="RefSeq"/>
        </authorList>
    </citation>
    <scope>IDENTIFICATION</scope>
    <source>
        <tissue evidence="17">Spleen</tissue>
    </source>
</reference>
<dbReference type="AlphaFoldDB" id="A0A2U4BYB5"/>
<protein>
    <recommendedName>
        <fullName evidence="6">14 kDa phosphohistidine phosphatase</fullName>
        <ecNumber evidence="5">3.9.1.3</ecNumber>
    </recommendedName>
    <alternativeName>
        <fullName evidence="11">Phosphohistidine phosphatase 1</fullName>
    </alternativeName>
    <alternativeName>
        <fullName evidence="10">Protein histidine phosphatase</fullName>
    </alternativeName>
</protein>
<dbReference type="InParanoid" id="A0A2U4BYB5"/>
<comment type="function">
    <text evidence="1">Exhibits phosphohistidine phosphatase activity.</text>
</comment>
<evidence type="ECO:0000256" key="11">
    <source>
        <dbReference type="ARBA" id="ARBA00030831"/>
    </source>
</evidence>
<evidence type="ECO:0000256" key="9">
    <source>
        <dbReference type="ARBA" id="ARBA00022912"/>
    </source>
</evidence>
<evidence type="ECO:0000256" key="14">
    <source>
        <dbReference type="PIRSR" id="PIRSR607702-1"/>
    </source>
</evidence>
<dbReference type="EC" id="3.9.1.3" evidence="5"/>
<comment type="catalytic activity">
    <reaction evidence="12">
        <text>N(pros)-phospho-L-histidyl-[protein] + H2O = L-histidyl-[protein] + phosphate</text>
        <dbReference type="Rhea" id="RHEA:47964"/>
        <dbReference type="Rhea" id="RHEA-COMP:9745"/>
        <dbReference type="Rhea" id="RHEA-COMP:9746"/>
        <dbReference type="ChEBI" id="CHEBI:15377"/>
        <dbReference type="ChEBI" id="CHEBI:29979"/>
        <dbReference type="ChEBI" id="CHEBI:43474"/>
        <dbReference type="ChEBI" id="CHEBI:64837"/>
        <dbReference type="EC" id="3.9.1.3"/>
    </reaction>
</comment>
<dbReference type="SUPFAM" id="SSF143724">
    <property type="entry name" value="PHP14-like"/>
    <property type="match status" value="1"/>
</dbReference>
<evidence type="ECO:0000256" key="5">
    <source>
        <dbReference type="ARBA" id="ARBA00011945"/>
    </source>
</evidence>
<evidence type="ECO:0000256" key="1">
    <source>
        <dbReference type="ARBA" id="ARBA00003087"/>
    </source>
</evidence>
<dbReference type="PANTHER" id="PTHR12258:SF10">
    <property type="entry name" value="14 KDA PHOSPHOHISTIDINE PHOSPHATASE"/>
    <property type="match status" value="1"/>
</dbReference>
<dbReference type="Pfam" id="PF05005">
    <property type="entry name" value="Ocnus"/>
    <property type="match status" value="1"/>
</dbReference>
<evidence type="ECO:0000256" key="6">
    <source>
        <dbReference type="ARBA" id="ARBA00014497"/>
    </source>
</evidence>
<evidence type="ECO:0000256" key="4">
    <source>
        <dbReference type="ARBA" id="ARBA00011245"/>
    </source>
</evidence>
<comment type="catalytic activity">
    <reaction evidence="13">
        <text>N(tele)-phospho-L-histidyl-[protein] + H2O = L-histidyl-[protein] + phosphate</text>
        <dbReference type="Rhea" id="RHEA:47960"/>
        <dbReference type="Rhea" id="RHEA-COMP:9745"/>
        <dbReference type="Rhea" id="RHEA-COMP:10719"/>
        <dbReference type="ChEBI" id="CHEBI:15377"/>
        <dbReference type="ChEBI" id="CHEBI:29979"/>
        <dbReference type="ChEBI" id="CHEBI:43474"/>
        <dbReference type="ChEBI" id="CHEBI:83586"/>
        <dbReference type="EC" id="3.9.1.3"/>
    </reaction>
</comment>
<comment type="subcellular location">
    <subcellularLocation>
        <location evidence="2">Cytoplasm</location>
    </subcellularLocation>
</comment>
<evidence type="ECO:0000256" key="8">
    <source>
        <dbReference type="ARBA" id="ARBA00022801"/>
    </source>
</evidence>
<dbReference type="FunFam" id="3.50.20.20:FF:000001">
    <property type="entry name" value="14 kDa phosphohistidine phosphatase"/>
    <property type="match status" value="1"/>
</dbReference>
<feature type="binding site" evidence="15">
    <location>
        <position position="59"/>
    </location>
    <ligand>
        <name>substrate</name>
    </ligand>
</feature>
<evidence type="ECO:0000256" key="3">
    <source>
        <dbReference type="ARBA" id="ARBA00010971"/>
    </source>
</evidence>
<dbReference type="GO" id="GO:0005829">
    <property type="term" value="C:cytosol"/>
    <property type="evidence" value="ECO:0007669"/>
    <property type="project" value="TreeGrafter"/>
</dbReference>
<evidence type="ECO:0000256" key="15">
    <source>
        <dbReference type="PIRSR" id="PIRSR607702-2"/>
    </source>
</evidence>
<keyword evidence="16" id="KW-1185">Reference proteome</keyword>
<comment type="similarity">
    <text evidence="3">Belongs to the janus family.</text>
</comment>
<evidence type="ECO:0000256" key="12">
    <source>
        <dbReference type="ARBA" id="ARBA00049028"/>
    </source>
</evidence>
<accession>A0A2U4BYB5</accession>
<dbReference type="OrthoDB" id="10249612at2759"/>
<dbReference type="GO" id="GO:0101006">
    <property type="term" value="F:protein histidine phosphatase activity"/>
    <property type="evidence" value="ECO:0007669"/>
    <property type="project" value="UniProtKB-EC"/>
</dbReference>
<dbReference type="PANTHER" id="PTHR12258">
    <property type="entry name" value="JANUS-A/JANUS-B"/>
    <property type="match status" value="1"/>
</dbReference>
<evidence type="ECO:0000256" key="2">
    <source>
        <dbReference type="ARBA" id="ARBA00004496"/>
    </source>
</evidence>
<comment type="subunit">
    <text evidence="4">Monomer.</text>
</comment>
<dbReference type="InterPro" id="IPR007702">
    <property type="entry name" value="Janus"/>
</dbReference>
<proteinExistence type="inferred from homology"/>
<name>A0A2U4BYB5_TURTR</name>
<keyword evidence="9" id="KW-0904">Protein phosphatase</keyword>
<dbReference type="Proteomes" id="UP000245320">
    <property type="component" value="Chromosome 14"/>
</dbReference>
<keyword evidence="8" id="KW-0378">Hydrolase</keyword>
<gene>
    <name evidence="17" type="primary">LOC101334025</name>
</gene>
<evidence type="ECO:0000256" key="7">
    <source>
        <dbReference type="ARBA" id="ARBA00022490"/>
    </source>
</evidence>
<organism evidence="16 17">
    <name type="scientific">Tursiops truncatus</name>
    <name type="common">Atlantic bottle-nosed dolphin</name>
    <name type="synonym">Delphinus truncatus</name>
    <dbReference type="NCBI Taxonomy" id="9739"/>
    <lineage>
        <taxon>Eukaryota</taxon>
        <taxon>Metazoa</taxon>
        <taxon>Chordata</taxon>
        <taxon>Craniata</taxon>
        <taxon>Vertebrata</taxon>
        <taxon>Euteleostomi</taxon>
        <taxon>Mammalia</taxon>
        <taxon>Eutheria</taxon>
        <taxon>Laurasiatheria</taxon>
        <taxon>Artiodactyla</taxon>
        <taxon>Whippomorpha</taxon>
        <taxon>Cetacea</taxon>
        <taxon>Odontoceti</taxon>
        <taxon>Delphinidae</taxon>
        <taxon>Tursiops</taxon>
    </lineage>
</organism>
<evidence type="ECO:0000256" key="13">
    <source>
        <dbReference type="ARBA" id="ARBA00049335"/>
    </source>
</evidence>
<dbReference type="InterPro" id="IPR038596">
    <property type="entry name" value="Janus_sf"/>
</dbReference>
<sequence>MLKRLPHCLLHKWKPTLRDTPGRMGKGCGPQGRAHSGNMAAVNLAQIIDVDIDCDRVFKYVLIRVHAVLPSGALARESKEIMSGYKWAEYHSDIYDEVSGEMQKGYDCECLGRGCISHQSQGKKVHMYGYSMGYGRAQHSISTEKIKARYPDYEVTWADDGY</sequence>